<protein>
    <submittedName>
        <fullName evidence="4">Cytosine/adenosine deaminase</fullName>
    </submittedName>
</protein>
<name>A0A1I3VSB6_9HYPH</name>
<dbReference type="SUPFAM" id="SSF51556">
    <property type="entry name" value="Metallo-dependent hydrolases"/>
    <property type="match status" value="1"/>
</dbReference>
<dbReference type="Pfam" id="PF01979">
    <property type="entry name" value="Amidohydro_1"/>
    <property type="match status" value="1"/>
</dbReference>
<dbReference type="InterPro" id="IPR050287">
    <property type="entry name" value="MTA/SAH_deaminase"/>
</dbReference>
<dbReference type="EMBL" id="FOSL01000001">
    <property type="protein sequence ID" value="SFJ97167.1"/>
    <property type="molecule type" value="Genomic_DNA"/>
</dbReference>
<dbReference type="Gene3D" id="3.20.20.140">
    <property type="entry name" value="Metal-dependent hydrolases"/>
    <property type="match status" value="1"/>
</dbReference>
<dbReference type="InterPro" id="IPR006680">
    <property type="entry name" value="Amidohydro-rel"/>
</dbReference>
<accession>A0A1I3VSB6</accession>
<reference evidence="4 5" key="1">
    <citation type="submission" date="2016-10" db="EMBL/GenBank/DDBJ databases">
        <authorList>
            <person name="Varghese N."/>
            <person name="Submissions S."/>
        </authorList>
    </citation>
    <scope>NUCLEOTIDE SEQUENCE [LARGE SCALE GENOMIC DNA]</scope>
    <source>
        <strain evidence="4 5">DSM 21822</strain>
    </source>
</reference>
<comment type="similarity">
    <text evidence="1">Belongs to the metallo-dependent hydrolases superfamily. ATZ/TRZ family.</text>
</comment>
<keyword evidence="5" id="KW-1185">Reference proteome</keyword>
<dbReference type="GO" id="GO:0016810">
    <property type="term" value="F:hydrolase activity, acting on carbon-nitrogen (but not peptide) bonds"/>
    <property type="evidence" value="ECO:0007669"/>
    <property type="project" value="InterPro"/>
</dbReference>
<evidence type="ECO:0000259" key="3">
    <source>
        <dbReference type="Pfam" id="PF01979"/>
    </source>
</evidence>
<feature type="domain" description="Amidohydrolase-related" evidence="3">
    <location>
        <begin position="59"/>
        <end position="427"/>
    </location>
</feature>
<dbReference type="RefSeq" id="WP_149758156.1">
    <property type="nucleotide sequence ID" value="NZ_BSPE01000002.1"/>
</dbReference>
<proteinExistence type="inferred from homology"/>
<evidence type="ECO:0000256" key="1">
    <source>
        <dbReference type="ARBA" id="ARBA00006745"/>
    </source>
</evidence>
<dbReference type="Proteomes" id="UP000323300">
    <property type="component" value="Unassembled WGS sequence"/>
</dbReference>
<dbReference type="InterPro" id="IPR032466">
    <property type="entry name" value="Metal_Hydrolase"/>
</dbReference>
<dbReference type="InterPro" id="IPR011059">
    <property type="entry name" value="Metal-dep_hydrolase_composite"/>
</dbReference>
<dbReference type="OrthoDB" id="9796020at2"/>
<evidence type="ECO:0000313" key="5">
    <source>
        <dbReference type="Proteomes" id="UP000323300"/>
    </source>
</evidence>
<dbReference type="PANTHER" id="PTHR43794:SF11">
    <property type="entry name" value="AMIDOHYDROLASE-RELATED DOMAIN-CONTAINING PROTEIN"/>
    <property type="match status" value="1"/>
</dbReference>
<dbReference type="Gene3D" id="2.30.40.10">
    <property type="entry name" value="Urease, subunit C, domain 1"/>
    <property type="match status" value="1"/>
</dbReference>
<dbReference type="SUPFAM" id="SSF51338">
    <property type="entry name" value="Composite domain of metallo-dependent hydrolases"/>
    <property type="match status" value="1"/>
</dbReference>
<gene>
    <name evidence="4" type="ORF">SAMN04488498_101638</name>
</gene>
<evidence type="ECO:0000313" key="4">
    <source>
        <dbReference type="EMBL" id="SFJ97167.1"/>
    </source>
</evidence>
<evidence type="ECO:0000256" key="2">
    <source>
        <dbReference type="ARBA" id="ARBA00022801"/>
    </source>
</evidence>
<keyword evidence="2" id="KW-0378">Hydrolase</keyword>
<sequence>MTEVTVIRNVDIIVAYDPVNDRHVYLHGGDVAFDETGLRCVGQSFDGEATTELSGKARMVVPGLIDIHCHSHDEPLAKGIFEDVGTAALWGNAMYEFSGLIDGGPDARAACLTVMLGDLMRSGATTVLDIAGPHDAWLDIAAQSGARAYLAPGFRQADWVVHDGHRLDLDWDDEAGRQAFVRALDFVDRARAHPSGRLDGVVSPSQVETCRPDLLVDAAEEARRRGMRITIHAAQTMAEHEELMRRTGLTAVQYLDRLGVLGPDVILGHCIFADHHSWTRQRTCDDLATLAARGTSVAHCPVTFARSGMALETLGAYRRGGVNVAIGTDSYPFNMLEEMRQALICSRLGGKSVFDLSTGDILHAATLAGARALGRTDIGRLSVGAKADLLVVDLSAPTMRPVYDPLRGLLHCAAERAVERVYVDGRLTVDRGKPTGIDYDGALREMQALQNWACARAGALDPRGRDIAELAPKSLPVMEV</sequence>
<organism evidence="4 5">
    <name type="scientific">Neomesorhizobium albiziae</name>
    <dbReference type="NCBI Taxonomy" id="335020"/>
    <lineage>
        <taxon>Bacteria</taxon>
        <taxon>Pseudomonadati</taxon>
        <taxon>Pseudomonadota</taxon>
        <taxon>Alphaproteobacteria</taxon>
        <taxon>Hyphomicrobiales</taxon>
        <taxon>Phyllobacteriaceae</taxon>
        <taxon>Neomesorhizobium</taxon>
    </lineage>
</organism>
<dbReference type="PANTHER" id="PTHR43794">
    <property type="entry name" value="AMINOHYDROLASE SSNA-RELATED"/>
    <property type="match status" value="1"/>
</dbReference>
<dbReference type="AlphaFoldDB" id="A0A1I3VSB6"/>